<evidence type="ECO:0000313" key="3">
    <source>
        <dbReference type="Proteomes" id="UP000269019"/>
    </source>
</evidence>
<dbReference type="InterPro" id="IPR027383">
    <property type="entry name" value="Znf_put"/>
</dbReference>
<dbReference type="NCBIfam" id="TIGR03988">
    <property type="entry name" value="antisig_RsrA"/>
    <property type="match status" value="1"/>
</dbReference>
<name>A0A3G6J4Q7_9CORY</name>
<dbReference type="EMBL" id="CP033896">
    <property type="protein sequence ID" value="AZA12929.1"/>
    <property type="molecule type" value="Genomic_DNA"/>
</dbReference>
<protein>
    <submittedName>
        <fullName evidence="2">Anti-sigma factor RsrA</fullName>
    </submittedName>
</protein>
<organism evidence="2 3">
    <name type="scientific">Corynebacterium choanae</name>
    <dbReference type="NCBI Taxonomy" id="1862358"/>
    <lineage>
        <taxon>Bacteria</taxon>
        <taxon>Bacillati</taxon>
        <taxon>Actinomycetota</taxon>
        <taxon>Actinomycetes</taxon>
        <taxon>Mycobacteriales</taxon>
        <taxon>Corynebacteriaceae</taxon>
        <taxon>Corynebacterium</taxon>
    </lineage>
</organism>
<evidence type="ECO:0000259" key="1">
    <source>
        <dbReference type="Pfam" id="PF13490"/>
    </source>
</evidence>
<dbReference type="Pfam" id="PF13490">
    <property type="entry name" value="zf-HC2"/>
    <property type="match status" value="1"/>
</dbReference>
<dbReference type="RefSeq" id="WP_123926358.1">
    <property type="nucleotide sequence ID" value="NZ_CP033896.1"/>
</dbReference>
<dbReference type="OrthoDB" id="3267840at2"/>
<proteinExistence type="predicted"/>
<gene>
    <name evidence="2" type="primary">rsrA</name>
    <name evidence="2" type="ORF">CCHOA_02560</name>
</gene>
<reference evidence="2 3" key="1">
    <citation type="submission" date="2018-11" db="EMBL/GenBank/DDBJ databases">
        <authorList>
            <person name="Kleinhagauer T."/>
            <person name="Glaeser S.P."/>
            <person name="Spergser J."/>
            <person name="Ruckert C."/>
            <person name="Kaempfer P."/>
            <person name="Busse H.-J."/>
        </authorList>
    </citation>
    <scope>NUCLEOTIDE SEQUENCE [LARGE SCALE GENOMIC DNA]</scope>
    <source>
        <strain evidence="2 3">200CH</strain>
    </source>
</reference>
<keyword evidence="3" id="KW-1185">Reference proteome</keyword>
<sequence>MTNPECGCNCQEVYEALYELVYESVSETRRVQLVAHINDCPGCLEKIGLEQEVASLLRRCCCEPAPPTLREKVLLRLQIARSEITWTH</sequence>
<dbReference type="Proteomes" id="UP000269019">
    <property type="component" value="Chromosome"/>
</dbReference>
<dbReference type="KEGG" id="ccho:CCHOA_02560"/>
<feature type="domain" description="Putative zinc-finger" evidence="1">
    <location>
        <begin position="10"/>
        <end position="43"/>
    </location>
</feature>
<evidence type="ECO:0000313" key="2">
    <source>
        <dbReference type="EMBL" id="AZA12929.1"/>
    </source>
</evidence>
<accession>A0A3G6J4Q7</accession>
<dbReference type="AlphaFoldDB" id="A0A3G6J4Q7"/>
<dbReference type="InterPro" id="IPR024020">
    <property type="entry name" value="Anit_sigma_mycothiol_RsrA"/>
</dbReference>